<accession>A0A1U8B4K1</accession>
<dbReference type="KEGG" id="nnu:104609646"/>
<dbReference type="RefSeq" id="XP_010274313.1">
    <property type="nucleotide sequence ID" value="XM_010276011.2"/>
</dbReference>
<evidence type="ECO:0000313" key="2">
    <source>
        <dbReference type="RefSeq" id="XP_010274313.1"/>
    </source>
</evidence>
<dbReference type="InParanoid" id="A0A1U8B4K1"/>
<evidence type="ECO:0000313" key="1">
    <source>
        <dbReference type="Proteomes" id="UP000189703"/>
    </source>
</evidence>
<gene>
    <name evidence="2" type="primary">LOC104609646</name>
</gene>
<sequence length="276" mass="30801">MVGRGHGIIHPLEVAETVLEVADVAWSAVEHCRHLCHHGEHGDHGPADNEHGCASPDEELAALCSENRHLRSLLEQNLKLLQQLSQSPYLLKDCPPDLYTRLIATVDSKDFLTQLESLHQESRDATSNIFPFKEVTGDDLHSVEILINVDQEEPSWWVWVTDEMITEEWSGIDNESYVIVSEEHVVEGVANFIAKCIVSNPKAKRLSPEQLQKTVVKALGSVNKLEKMLSIWHAGKMFYALSTWGLAFAGLYRHRAILKVAAKGVAVSSKAVMRVL</sequence>
<dbReference type="FunCoup" id="A0A1U8B4K1">
    <property type="interactions" value="1331"/>
</dbReference>
<dbReference type="STRING" id="4432.A0A1U8B4K1"/>
<dbReference type="GeneID" id="104609646"/>
<protein>
    <submittedName>
        <fullName evidence="2">Uncharacterized protein LOC104609646</fullName>
    </submittedName>
</protein>
<dbReference type="eggNOG" id="ENOG502QURT">
    <property type="taxonomic scope" value="Eukaryota"/>
</dbReference>
<organism evidence="1 2">
    <name type="scientific">Nelumbo nucifera</name>
    <name type="common">Sacred lotus</name>
    <dbReference type="NCBI Taxonomy" id="4432"/>
    <lineage>
        <taxon>Eukaryota</taxon>
        <taxon>Viridiplantae</taxon>
        <taxon>Streptophyta</taxon>
        <taxon>Embryophyta</taxon>
        <taxon>Tracheophyta</taxon>
        <taxon>Spermatophyta</taxon>
        <taxon>Magnoliopsida</taxon>
        <taxon>Proteales</taxon>
        <taxon>Nelumbonaceae</taxon>
        <taxon>Nelumbo</taxon>
    </lineage>
</organism>
<dbReference type="OMA" id="FMARCIV"/>
<proteinExistence type="predicted"/>
<dbReference type="PANTHER" id="PTHR33874">
    <property type="entry name" value="RING FINGER PROTEIN"/>
    <property type="match status" value="1"/>
</dbReference>
<keyword evidence="1" id="KW-1185">Reference proteome</keyword>
<dbReference type="AlphaFoldDB" id="A0A1U8B4K1"/>
<dbReference type="OrthoDB" id="845076at2759"/>
<reference evidence="2" key="1">
    <citation type="submission" date="2025-08" db="UniProtKB">
        <authorList>
            <consortium name="RefSeq"/>
        </authorList>
    </citation>
    <scope>IDENTIFICATION</scope>
</reference>
<name>A0A1U8B4K1_NELNU</name>
<dbReference type="PANTHER" id="PTHR33874:SF4">
    <property type="entry name" value="EXPRESSED PROTEIN"/>
    <property type="match status" value="1"/>
</dbReference>
<dbReference type="Proteomes" id="UP000189703">
    <property type="component" value="Unplaced"/>
</dbReference>